<dbReference type="Gene3D" id="3.30.429.10">
    <property type="entry name" value="Macrophage Migration Inhibitory Factor"/>
    <property type="match status" value="1"/>
</dbReference>
<dbReference type="SUPFAM" id="SSF55331">
    <property type="entry name" value="Tautomerase/MIF"/>
    <property type="match status" value="1"/>
</dbReference>
<dbReference type="RefSeq" id="WP_090829425.1">
    <property type="nucleotide sequence ID" value="NZ_FOBH01000014.1"/>
</dbReference>
<evidence type="ECO:0000313" key="5">
    <source>
        <dbReference type="Proteomes" id="UP000198620"/>
    </source>
</evidence>
<dbReference type="STRING" id="1233.SAMN05216387_11436"/>
<dbReference type="OrthoDB" id="8527422at2"/>
<reference evidence="4 5" key="1">
    <citation type="submission" date="2016-10" db="EMBL/GenBank/DDBJ databases">
        <authorList>
            <person name="de Groot N.N."/>
        </authorList>
    </citation>
    <scope>NUCLEOTIDE SEQUENCE [LARGE SCALE GENOMIC DNA]</scope>
    <source>
        <strain evidence="4 5">Nv1</strain>
    </source>
</reference>
<dbReference type="PANTHER" id="PTHR35530">
    <property type="entry name" value="TAUTOMERASE-RELATED"/>
    <property type="match status" value="1"/>
</dbReference>
<evidence type="ECO:0000256" key="1">
    <source>
        <dbReference type="ARBA" id="ARBA00006723"/>
    </source>
</evidence>
<proteinExistence type="inferred from homology"/>
<name>A0A1H7R1A5_9PROT</name>
<dbReference type="InterPro" id="IPR014347">
    <property type="entry name" value="Tautomerase/MIF_sf"/>
</dbReference>
<dbReference type="GO" id="GO:0016853">
    <property type="term" value="F:isomerase activity"/>
    <property type="evidence" value="ECO:0007669"/>
    <property type="project" value="UniProtKB-KW"/>
</dbReference>
<feature type="domain" description="4-oxalocrotonate tautomerase-like" evidence="3">
    <location>
        <begin position="2"/>
        <end position="60"/>
    </location>
</feature>
<dbReference type="Pfam" id="PF01361">
    <property type="entry name" value="Tautomerase"/>
    <property type="match status" value="1"/>
</dbReference>
<protein>
    <submittedName>
        <fullName evidence="4">4-oxalocrotonate tautomerase</fullName>
    </submittedName>
</protein>
<dbReference type="PANTHER" id="PTHR35530:SF2">
    <property type="entry name" value="BSL4019 PROTEIN"/>
    <property type="match status" value="1"/>
</dbReference>
<dbReference type="InterPro" id="IPR004370">
    <property type="entry name" value="4-OT-like_dom"/>
</dbReference>
<evidence type="ECO:0000256" key="2">
    <source>
        <dbReference type="ARBA" id="ARBA00023235"/>
    </source>
</evidence>
<comment type="similarity">
    <text evidence="1">Belongs to the 4-oxalocrotonate tautomerase family.</text>
</comment>
<organism evidence="4 5">
    <name type="scientific">Nitrosovibrio tenuis</name>
    <dbReference type="NCBI Taxonomy" id="1233"/>
    <lineage>
        <taxon>Bacteria</taxon>
        <taxon>Pseudomonadati</taxon>
        <taxon>Pseudomonadota</taxon>
        <taxon>Betaproteobacteria</taxon>
        <taxon>Nitrosomonadales</taxon>
        <taxon>Nitrosomonadaceae</taxon>
        <taxon>Nitrosovibrio</taxon>
    </lineage>
</organism>
<keyword evidence="5" id="KW-1185">Reference proteome</keyword>
<evidence type="ECO:0000259" key="3">
    <source>
        <dbReference type="Pfam" id="PF01361"/>
    </source>
</evidence>
<gene>
    <name evidence="4" type="ORF">SAMN05216387_11436</name>
</gene>
<keyword evidence="2" id="KW-0413">Isomerase</keyword>
<accession>A0A1H7R1A5</accession>
<dbReference type="AlphaFoldDB" id="A0A1H7R1A5"/>
<evidence type="ECO:0000313" key="4">
    <source>
        <dbReference type="EMBL" id="SEL53758.1"/>
    </source>
</evidence>
<dbReference type="Proteomes" id="UP000198620">
    <property type="component" value="Unassembled WGS sequence"/>
</dbReference>
<dbReference type="EMBL" id="FOBH01000014">
    <property type="protein sequence ID" value="SEL53758.1"/>
    <property type="molecule type" value="Genomic_DNA"/>
</dbReference>
<sequence>MPYVNIRIAGTLSREQKKQIAQEITDTLERVAHKPKSYTYIAFDELPHESWAIAGTLLGDED</sequence>